<reference evidence="1 2" key="1">
    <citation type="submission" date="2020-05" db="EMBL/GenBank/DDBJ databases">
        <title>Mucilaginibacter mali sp. nov.</title>
        <authorList>
            <person name="Kim H.S."/>
            <person name="Lee K.C."/>
            <person name="Suh M.K."/>
            <person name="Kim J.-S."/>
            <person name="Han K.-I."/>
            <person name="Eom M.K."/>
            <person name="Shin Y.K."/>
            <person name="Lee J.-S."/>
        </authorList>
    </citation>
    <scope>NUCLEOTIDE SEQUENCE [LARGE SCALE GENOMIC DNA]</scope>
    <source>
        <strain evidence="1 2">G2-14</strain>
    </source>
</reference>
<gene>
    <name evidence="1" type="ORF">HQ865_10045</name>
</gene>
<dbReference type="SUPFAM" id="SSF48371">
    <property type="entry name" value="ARM repeat"/>
    <property type="match status" value="1"/>
</dbReference>
<organism evidence="1 2">
    <name type="scientific">Mucilaginibacter mali</name>
    <dbReference type="NCBI Taxonomy" id="2740462"/>
    <lineage>
        <taxon>Bacteria</taxon>
        <taxon>Pseudomonadati</taxon>
        <taxon>Bacteroidota</taxon>
        <taxon>Sphingobacteriia</taxon>
        <taxon>Sphingobacteriales</taxon>
        <taxon>Sphingobacteriaceae</taxon>
        <taxon>Mucilaginibacter</taxon>
    </lineage>
</organism>
<keyword evidence="2" id="KW-1185">Reference proteome</keyword>
<sequence length="189" mass="21865">MDNTELIEKLANTMGKTKVLKLSNMLAEDNFDIAQLIGLTFHPEKVIGFRAAWLLENMYPQDQDSFIPHIPLLVSKFKEVTNPSCQRHYAKILMQLTDRKAPKTIKEKIAETNLEPAIEQCFDWLIDPEVLVAVKVHAAEALFNVRMRYTWINDELPEQLQFLMRDGTMAIQTRGKRLLSQLKPVKKAW</sequence>
<dbReference type="Proteomes" id="UP000505355">
    <property type="component" value="Chromosome"/>
</dbReference>
<dbReference type="KEGG" id="mmab:HQ865_10045"/>
<protein>
    <recommendedName>
        <fullName evidence="3">HEAT repeat domain-containing protein</fullName>
    </recommendedName>
</protein>
<dbReference type="RefSeq" id="WP_173414774.1">
    <property type="nucleotide sequence ID" value="NZ_CP054139.1"/>
</dbReference>
<dbReference type="EMBL" id="CP054139">
    <property type="protein sequence ID" value="QKJ30084.1"/>
    <property type="molecule type" value="Genomic_DNA"/>
</dbReference>
<evidence type="ECO:0000313" key="2">
    <source>
        <dbReference type="Proteomes" id="UP000505355"/>
    </source>
</evidence>
<dbReference type="InterPro" id="IPR016024">
    <property type="entry name" value="ARM-type_fold"/>
</dbReference>
<proteinExistence type="predicted"/>
<evidence type="ECO:0000313" key="1">
    <source>
        <dbReference type="EMBL" id="QKJ30084.1"/>
    </source>
</evidence>
<dbReference type="AlphaFoldDB" id="A0A7D4QAN6"/>
<evidence type="ECO:0008006" key="3">
    <source>
        <dbReference type="Google" id="ProtNLM"/>
    </source>
</evidence>
<name>A0A7D4QAN6_9SPHI</name>
<accession>A0A7D4QAN6</accession>